<gene>
    <name evidence="5" type="ORF">MPUS1402_LOCUS2115</name>
</gene>
<dbReference type="AlphaFoldDB" id="A0A7R9XW72"/>
<dbReference type="InterPro" id="IPR001911">
    <property type="entry name" value="Ribosomal_bS21"/>
</dbReference>
<sequence length="113" mass="12704">MAHVLTALSNMFAFKGSYQAEVTVGENEAGESAIRRFRRAVMNSGHINETRRRRYFENPQDIKKRKQSTPRKKKGAKPRTAAQALAEKEQAAMNPRERRGGFGNANNGGEGRR</sequence>
<dbReference type="HAMAP" id="MF_00358">
    <property type="entry name" value="Ribosomal_bS21"/>
    <property type="match status" value="1"/>
</dbReference>
<feature type="compositionally biased region" description="Basic and acidic residues" evidence="4">
    <location>
        <begin position="86"/>
        <end position="100"/>
    </location>
</feature>
<feature type="region of interest" description="Disordered" evidence="4">
    <location>
        <begin position="43"/>
        <end position="113"/>
    </location>
</feature>
<dbReference type="EMBL" id="HBDY01002789">
    <property type="protein sequence ID" value="CAD8230084.1"/>
    <property type="molecule type" value="Transcribed_RNA"/>
</dbReference>
<organism evidence="5">
    <name type="scientific">Micromonas pusilla</name>
    <name type="common">Picoplanktonic green alga</name>
    <name type="synonym">Chromulina pusilla</name>
    <dbReference type="NCBI Taxonomy" id="38833"/>
    <lineage>
        <taxon>Eukaryota</taxon>
        <taxon>Viridiplantae</taxon>
        <taxon>Chlorophyta</taxon>
        <taxon>Mamiellophyceae</taxon>
        <taxon>Mamiellales</taxon>
        <taxon>Mamiellaceae</taxon>
        <taxon>Micromonas</taxon>
    </lineage>
</organism>
<name>A0A7R9XW72_MICPS</name>
<feature type="compositionally biased region" description="Gly residues" evidence="4">
    <location>
        <begin position="101"/>
        <end position="113"/>
    </location>
</feature>
<comment type="similarity">
    <text evidence="1">Belongs to the bacterial ribosomal protein bS21 family.</text>
</comment>
<proteinExistence type="inferred from homology"/>
<evidence type="ECO:0000256" key="4">
    <source>
        <dbReference type="SAM" id="MobiDB-lite"/>
    </source>
</evidence>
<dbReference type="GO" id="GO:0005840">
    <property type="term" value="C:ribosome"/>
    <property type="evidence" value="ECO:0007669"/>
    <property type="project" value="UniProtKB-KW"/>
</dbReference>
<evidence type="ECO:0000256" key="2">
    <source>
        <dbReference type="ARBA" id="ARBA00022980"/>
    </source>
</evidence>
<dbReference type="GO" id="GO:1990904">
    <property type="term" value="C:ribonucleoprotein complex"/>
    <property type="evidence" value="ECO:0007669"/>
    <property type="project" value="UniProtKB-KW"/>
</dbReference>
<keyword evidence="3" id="KW-0687">Ribonucleoprotein</keyword>
<dbReference type="GO" id="GO:0003735">
    <property type="term" value="F:structural constituent of ribosome"/>
    <property type="evidence" value="ECO:0007669"/>
    <property type="project" value="InterPro"/>
</dbReference>
<dbReference type="GO" id="GO:0006412">
    <property type="term" value="P:translation"/>
    <property type="evidence" value="ECO:0007669"/>
    <property type="project" value="InterPro"/>
</dbReference>
<dbReference type="Gene3D" id="1.20.5.1150">
    <property type="entry name" value="Ribosomal protein S8"/>
    <property type="match status" value="1"/>
</dbReference>
<evidence type="ECO:0000256" key="3">
    <source>
        <dbReference type="ARBA" id="ARBA00023274"/>
    </source>
</evidence>
<dbReference type="Pfam" id="PF01165">
    <property type="entry name" value="Ribosomal_S21"/>
    <property type="match status" value="1"/>
</dbReference>
<protein>
    <recommendedName>
        <fullName evidence="6">30S ribosomal protein S21</fullName>
    </recommendedName>
</protein>
<evidence type="ECO:0008006" key="6">
    <source>
        <dbReference type="Google" id="ProtNLM"/>
    </source>
</evidence>
<dbReference type="PANTHER" id="PTHR21109:SF0">
    <property type="entry name" value="SMALL RIBOSOMAL SUBUNIT PROTEIN BS21M"/>
    <property type="match status" value="1"/>
</dbReference>
<dbReference type="PRINTS" id="PR00976">
    <property type="entry name" value="RIBOSOMALS21"/>
</dbReference>
<evidence type="ECO:0000313" key="5">
    <source>
        <dbReference type="EMBL" id="CAD8230084.1"/>
    </source>
</evidence>
<feature type="compositionally biased region" description="Basic residues" evidence="4">
    <location>
        <begin position="63"/>
        <end position="77"/>
    </location>
</feature>
<accession>A0A7R9XW72</accession>
<dbReference type="InterPro" id="IPR038380">
    <property type="entry name" value="Ribosomal_bS21_sf"/>
</dbReference>
<evidence type="ECO:0000256" key="1">
    <source>
        <dbReference type="ARBA" id="ARBA00006640"/>
    </source>
</evidence>
<reference evidence="5" key="1">
    <citation type="submission" date="2021-01" db="EMBL/GenBank/DDBJ databases">
        <authorList>
            <person name="Corre E."/>
            <person name="Pelletier E."/>
            <person name="Niang G."/>
            <person name="Scheremetjew M."/>
            <person name="Finn R."/>
            <person name="Kale V."/>
            <person name="Holt S."/>
            <person name="Cochrane G."/>
            <person name="Meng A."/>
            <person name="Brown T."/>
            <person name="Cohen L."/>
        </authorList>
    </citation>
    <scope>NUCLEOTIDE SEQUENCE</scope>
    <source>
        <strain evidence="5">RCC1614</strain>
    </source>
</reference>
<keyword evidence="2" id="KW-0689">Ribosomal protein</keyword>
<dbReference type="NCBIfam" id="TIGR00030">
    <property type="entry name" value="S21p"/>
    <property type="match status" value="1"/>
</dbReference>
<dbReference type="PANTHER" id="PTHR21109">
    <property type="entry name" value="MITOCHONDRIAL 28S RIBOSOMAL PROTEIN S21"/>
    <property type="match status" value="1"/>
</dbReference>